<reference evidence="2 3" key="1">
    <citation type="journal article" date="2017" name="Curr. Biol.">
        <title>The Evolution of Venom by Co-option of Single-Copy Genes.</title>
        <authorList>
            <person name="Martinson E.O."/>
            <person name="Mrinalini"/>
            <person name="Kelkar Y.D."/>
            <person name="Chang C.H."/>
            <person name="Werren J.H."/>
        </authorList>
    </citation>
    <scope>NUCLEOTIDE SEQUENCE [LARGE SCALE GENOMIC DNA]</scope>
    <source>
        <strain evidence="2 3">Alberta</strain>
        <tissue evidence="2">Whole body</tissue>
    </source>
</reference>
<evidence type="ECO:0000256" key="1">
    <source>
        <dbReference type="SAM" id="Coils"/>
    </source>
</evidence>
<protein>
    <submittedName>
        <fullName evidence="2">Uncharacterized protein</fullName>
    </submittedName>
</protein>
<organism evidence="2 3">
    <name type="scientific">Trichomalopsis sarcophagae</name>
    <dbReference type="NCBI Taxonomy" id="543379"/>
    <lineage>
        <taxon>Eukaryota</taxon>
        <taxon>Metazoa</taxon>
        <taxon>Ecdysozoa</taxon>
        <taxon>Arthropoda</taxon>
        <taxon>Hexapoda</taxon>
        <taxon>Insecta</taxon>
        <taxon>Pterygota</taxon>
        <taxon>Neoptera</taxon>
        <taxon>Endopterygota</taxon>
        <taxon>Hymenoptera</taxon>
        <taxon>Apocrita</taxon>
        <taxon>Proctotrupomorpha</taxon>
        <taxon>Chalcidoidea</taxon>
        <taxon>Pteromalidae</taxon>
        <taxon>Pteromalinae</taxon>
        <taxon>Trichomalopsis</taxon>
    </lineage>
</organism>
<dbReference type="Proteomes" id="UP000215335">
    <property type="component" value="Unassembled WGS sequence"/>
</dbReference>
<dbReference type="AlphaFoldDB" id="A0A232EIC8"/>
<accession>A0A232EIC8</accession>
<proteinExistence type="predicted"/>
<evidence type="ECO:0000313" key="3">
    <source>
        <dbReference type="Proteomes" id="UP000215335"/>
    </source>
</evidence>
<keyword evidence="1" id="KW-0175">Coiled coil</keyword>
<feature type="coiled-coil region" evidence="1">
    <location>
        <begin position="43"/>
        <end position="70"/>
    </location>
</feature>
<feature type="coiled-coil region" evidence="1">
    <location>
        <begin position="115"/>
        <end position="215"/>
    </location>
</feature>
<dbReference type="OrthoDB" id="7693528at2759"/>
<gene>
    <name evidence="2" type="ORF">TSAR_007937</name>
</gene>
<dbReference type="EMBL" id="NNAY01004286">
    <property type="protein sequence ID" value="OXU18103.1"/>
    <property type="molecule type" value="Genomic_DNA"/>
</dbReference>
<sequence length="418" mass="47719">MACDHNKICPSIQLEVSCTKCDDVKKSNPTAANKCQPFLANTIERYADRQEDLDERHRQLKDKISTMEKLLPALIACGMCNKSSDEKNQACESSNAALNQVREMMRKLSPLPDPADELVAELATCVEQLNRETAELHDKIINADIQLEESCMELESLGQANRELEEQIRHLEAQLNSQTSLQTISSEDRICLSRIRKLAEDEIKMKSNIRELEEREKVLCCQIEKIFGSSDKPLCEAARGQKHHAHRPKSRKKKHCNTLETSTESLFKKDKKCDKSKCDTIISGNIPVMCCCLKDKVGCSYNFARTCEYLSQRKIQMPKKSKKSISSKLCNCNLSAKEKQQKKNYEPTDSRRCTPDVSHLTHRNALVKLQKQSPCMQQSVANFDEFVLLLTHDRAIQRINLTCSLDKPSIYDQKYEEV</sequence>
<comment type="caution">
    <text evidence="2">The sequence shown here is derived from an EMBL/GenBank/DDBJ whole genome shotgun (WGS) entry which is preliminary data.</text>
</comment>
<name>A0A232EIC8_9HYME</name>
<evidence type="ECO:0000313" key="2">
    <source>
        <dbReference type="EMBL" id="OXU18103.1"/>
    </source>
</evidence>
<keyword evidence="3" id="KW-1185">Reference proteome</keyword>